<dbReference type="Pfam" id="PF07859">
    <property type="entry name" value="Abhydrolase_3"/>
    <property type="match status" value="1"/>
</dbReference>
<dbReference type="Proteomes" id="UP000028524">
    <property type="component" value="Unassembled WGS sequence"/>
</dbReference>
<evidence type="ECO:0000256" key="13">
    <source>
        <dbReference type="ARBA" id="ARBA00043962"/>
    </source>
</evidence>
<keyword evidence="8 14" id="KW-0862">Zinc</keyword>
<keyword evidence="6 14" id="KW-0732">Signal</keyword>
<dbReference type="Gene3D" id="3.40.630.10">
    <property type="entry name" value="Zn peptidases"/>
    <property type="match status" value="1"/>
</dbReference>
<dbReference type="GO" id="GO:0004177">
    <property type="term" value="F:aminopeptidase activity"/>
    <property type="evidence" value="ECO:0007669"/>
    <property type="project" value="UniProtKB-KW"/>
</dbReference>
<evidence type="ECO:0000256" key="11">
    <source>
        <dbReference type="ARBA" id="ARBA00023180"/>
    </source>
</evidence>
<comment type="similarity">
    <text evidence="13">Belongs to the peptidase M28 family. M28E subfamily.</text>
</comment>
<keyword evidence="7 14" id="KW-0378">Hydrolase</keyword>
<name>A0A084QYB9_STAC4</name>
<keyword evidence="9" id="KW-0865">Zymogen</keyword>
<dbReference type="PANTHER" id="PTHR12147">
    <property type="entry name" value="METALLOPEPTIDASE M28 FAMILY MEMBER"/>
    <property type="match status" value="1"/>
</dbReference>
<feature type="chain" id="PRO_5005105872" description="Peptide hydrolase" evidence="14">
    <location>
        <begin position="24"/>
        <end position="823"/>
    </location>
</feature>
<dbReference type="EMBL" id="KL659658">
    <property type="protein sequence ID" value="KFA68954.1"/>
    <property type="molecule type" value="Genomic_DNA"/>
</dbReference>
<dbReference type="GO" id="GO:0008235">
    <property type="term" value="F:metalloexopeptidase activity"/>
    <property type="evidence" value="ECO:0007669"/>
    <property type="project" value="InterPro"/>
</dbReference>
<reference evidence="17 18" key="1">
    <citation type="journal article" date="2014" name="BMC Genomics">
        <title>Comparative genome sequencing reveals chemotype-specific gene clusters in the toxigenic black mold Stachybotrys.</title>
        <authorList>
            <person name="Semeiks J."/>
            <person name="Borek D."/>
            <person name="Otwinowski Z."/>
            <person name="Grishin N.V."/>
        </authorList>
    </citation>
    <scope>NUCLEOTIDE SEQUENCE [LARGE SCALE GENOMIC DNA]</scope>
    <source>
        <strain evidence="17 18">IBT 40285</strain>
    </source>
</reference>
<dbReference type="InParanoid" id="A0A084QYB9"/>
<organism evidence="17 18">
    <name type="scientific">Stachybotrys chlorohalonatus (strain IBT 40285)</name>
    <dbReference type="NCBI Taxonomy" id="1283841"/>
    <lineage>
        <taxon>Eukaryota</taxon>
        <taxon>Fungi</taxon>
        <taxon>Dikarya</taxon>
        <taxon>Ascomycota</taxon>
        <taxon>Pezizomycotina</taxon>
        <taxon>Sordariomycetes</taxon>
        <taxon>Hypocreomycetidae</taxon>
        <taxon>Hypocreales</taxon>
        <taxon>Stachybotryaceae</taxon>
        <taxon>Stachybotrys</taxon>
    </lineage>
</organism>
<gene>
    <name evidence="17" type="ORF">S40285_07003</name>
</gene>
<evidence type="ECO:0000256" key="6">
    <source>
        <dbReference type="ARBA" id="ARBA00022729"/>
    </source>
</evidence>
<comment type="cofactor">
    <cofactor evidence="1">
        <name>Zn(2+)</name>
        <dbReference type="ChEBI" id="CHEBI:29105"/>
    </cofactor>
</comment>
<dbReference type="OrthoDB" id="2214at2759"/>
<dbReference type="InterPro" id="IPR007484">
    <property type="entry name" value="Peptidase_M28"/>
</dbReference>
<evidence type="ECO:0000256" key="3">
    <source>
        <dbReference type="ARBA" id="ARBA00022438"/>
    </source>
</evidence>
<dbReference type="Gene3D" id="3.40.50.1820">
    <property type="entry name" value="alpha/beta hydrolase"/>
    <property type="match status" value="1"/>
</dbReference>
<dbReference type="SUPFAM" id="SSF53474">
    <property type="entry name" value="alpha/beta-Hydrolases"/>
    <property type="match status" value="1"/>
</dbReference>
<dbReference type="HOGENOM" id="CLU_372625_0_0_1"/>
<comment type="function">
    <text evidence="12">Extracellular aminopeptidase that allows assimilation of proteinaceous substrates.</text>
</comment>
<feature type="domain" description="Alpha/beta hydrolase fold-3" evidence="16">
    <location>
        <begin position="581"/>
        <end position="794"/>
    </location>
</feature>
<keyword evidence="3" id="KW-0031">Aminopeptidase</keyword>
<keyword evidence="10" id="KW-1015">Disulfide bond</keyword>
<sequence length="823" mass="90930">MLVLSSSTFLLILGLILVTPSLAAQDAQRVLRVHTQFDPAILAAIKAYPDPVDAFISLRPEAADGLAEPRLLHVAGEREPQWLTEGDKMRLRRQGKKFTDITDYEQFYAELAETSTAGKAHLPEISHQRYIKPLFSRVSTSRMHDVLAHMTHYYTRYYGSTEGEQSSQWLHDHIAKIVLESPFHTHISLEFFTHPFPQSSIIARFEPKVKNFSAPLTIIGAHQDSMNYLFPLLPAPGADDDCSGTVSILEAFRVLAESGYTPLNGPVEFHWYAAEEGGLLGSQAIAKYKKESGATIGAMMEFDMTAFVARNVTESIGFIGTEADEALTKWALSLAEEYISIPASIYRLPSGAGSDYMSYTQLGYPSAFASEGNPLAGGGFPGDFDPYVHTARDTMDVDDETGEFSLDHMARFTELAIAYVVEQAGWDNKWSQYWFHSSALSNAALSQYSQAMATAISRPIFSHQPYKLLFQVIYASTIVARIPAWLAVAIVPFLRPNPRWTVAQTFLARLAYAVTDMRARVGAEEKLSLDAGLEGKRFQIIDPTKPEFYTGPMASHVKPTRIGGTWFPDVPDGNCTSKVVLLYLHGGAFVQGSGRESTCGFAANALLEGGRIDFVYALQYRLSDWSGTCPFPAALQDALTAYLFLLQQLEILPHNIILCGDSAGGNIAISLLRYISEYGVELGVASPRCAALFSPCVKPFDFDTKTKPQFSTDFLPSSFIQWGTQMYTAGREDASTDPYINPSGNPFSLPAPVFVNAGTAEVFYAGIKSWAEEMQQHERNQVTFHEEEDALHDTLLIGHVLKFEKSAYRAVAAMENFMQDVSS</sequence>
<evidence type="ECO:0000313" key="17">
    <source>
        <dbReference type="EMBL" id="KFA68954.1"/>
    </source>
</evidence>
<dbReference type="InterPro" id="IPR029058">
    <property type="entry name" value="AB_hydrolase_fold"/>
</dbReference>
<keyword evidence="18" id="KW-1185">Reference proteome</keyword>
<evidence type="ECO:0000256" key="9">
    <source>
        <dbReference type="ARBA" id="ARBA00023145"/>
    </source>
</evidence>
<evidence type="ECO:0000256" key="12">
    <source>
        <dbReference type="ARBA" id="ARBA00043843"/>
    </source>
</evidence>
<keyword evidence="5 14" id="KW-0479">Metal-binding</keyword>
<dbReference type="AlphaFoldDB" id="A0A084QYB9"/>
<evidence type="ECO:0000256" key="10">
    <source>
        <dbReference type="ARBA" id="ARBA00023157"/>
    </source>
</evidence>
<evidence type="ECO:0000256" key="7">
    <source>
        <dbReference type="ARBA" id="ARBA00022801"/>
    </source>
</evidence>
<dbReference type="STRING" id="1283841.A0A084QYB9"/>
<keyword evidence="4 14" id="KW-0645">Protease</keyword>
<keyword evidence="11" id="KW-0325">Glycoprotein</keyword>
<accession>A0A084QYB9</accession>
<evidence type="ECO:0000259" key="16">
    <source>
        <dbReference type="Pfam" id="PF07859"/>
    </source>
</evidence>
<evidence type="ECO:0000256" key="1">
    <source>
        <dbReference type="ARBA" id="ARBA00001947"/>
    </source>
</evidence>
<dbReference type="SUPFAM" id="SSF53187">
    <property type="entry name" value="Zn-dependent exopeptidases"/>
    <property type="match status" value="1"/>
</dbReference>
<evidence type="ECO:0000259" key="15">
    <source>
        <dbReference type="Pfam" id="PF04389"/>
    </source>
</evidence>
<dbReference type="GO" id="GO:0006508">
    <property type="term" value="P:proteolysis"/>
    <property type="evidence" value="ECO:0007669"/>
    <property type="project" value="UniProtKB-KW"/>
</dbReference>
<evidence type="ECO:0000256" key="2">
    <source>
        <dbReference type="ARBA" id="ARBA00011245"/>
    </source>
</evidence>
<protein>
    <recommendedName>
        <fullName evidence="14">Peptide hydrolase</fullName>
        <ecNumber evidence="14">3.4.-.-</ecNumber>
    </recommendedName>
</protein>
<dbReference type="EC" id="3.4.-.-" evidence="14"/>
<dbReference type="GO" id="GO:0046872">
    <property type="term" value="F:metal ion binding"/>
    <property type="evidence" value="ECO:0007669"/>
    <property type="project" value="UniProtKB-KW"/>
</dbReference>
<feature type="signal peptide" evidence="14">
    <location>
        <begin position="1"/>
        <end position="23"/>
    </location>
</feature>
<proteinExistence type="inferred from homology"/>
<comment type="subunit">
    <text evidence="2">Monomer.</text>
</comment>
<dbReference type="InterPro" id="IPR013094">
    <property type="entry name" value="AB_hydrolase_3"/>
</dbReference>
<dbReference type="PANTHER" id="PTHR12147:SF56">
    <property type="entry name" value="AMINOPEPTIDASE YDR415C-RELATED"/>
    <property type="match status" value="1"/>
</dbReference>
<dbReference type="InterPro" id="IPR045175">
    <property type="entry name" value="M28_fam"/>
</dbReference>
<evidence type="ECO:0000256" key="4">
    <source>
        <dbReference type="ARBA" id="ARBA00022670"/>
    </source>
</evidence>
<evidence type="ECO:0000313" key="18">
    <source>
        <dbReference type="Proteomes" id="UP000028524"/>
    </source>
</evidence>
<feature type="domain" description="Peptidase M28" evidence="15">
    <location>
        <begin position="201"/>
        <end position="398"/>
    </location>
</feature>
<evidence type="ECO:0000256" key="8">
    <source>
        <dbReference type="ARBA" id="ARBA00022833"/>
    </source>
</evidence>
<dbReference type="Pfam" id="PF04389">
    <property type="entry name" value="Peptidase_M28"/>
    <property type="match status" value="1"/>
</dbReference>
<evidence type="ECO:0000256" key="5">
    <source>
        <dbReference type="ARBA" id="ARBA00022723"/>
    </source>
</evidence>
<evidence type="ECO:0000256" key="14">
    <source>
        <dbReference type="RuleBase" id="RU361240"/>
    </source>
</evidence>